<keyword evidence="1" id="KW-0732">Signal</keyword>
<evidence type="ECO:0000256" key="1">
    <source>
        <dbReference type="SAM" id="SignalP"/>
    </source>
</evidence>
<dbReference type="SUPFAM" id="SSF48452">
    <property type="entry name" value="TPR-like"/>
    <property type="match status" value="2"/>
</dbReference>
<feature type="signal peptide" evidence="1">
    <location>
        <begin position="1"/>
        <end position="22"/>
    </location>
</feature>
<protein>
    <submittedName>
        <fullName evidence="2">Uncharacterized protein</fullName>
    </submittedName>
</protein>
<dbReference type="STRING" id="658445.H744_1c0884"/>
<keyword evidence="3" id="KW-1185">Reference proteome</keyword>
<dbReference type="KEGG" id="pgb:H744_1c0884"/>
<name>A0A0C5WLF3_9GAMM</name>
<dbReference type="AlphaFoldDB" id="A0A0C5WLF3"/>
<dbReference type="InterPro" id="IPR011990">
    <property type="entry name" value="TPR-like_helical_dom_sf"/>
</dbReference>
<evidence type="ECO:0000313" key="3">
    <source>
        <dbReference type="Proteomes" id="UP000032303"/>
    </source>
</evidence>
<evidence type="ECO:0000313" key="2">
    <source>
        <dbReference type="EMBL" id="AJR05909.1"/>
    </source>
</evidence>
<dbReference type="Pfam" id="PF13432">
    <property type="entry name" value="TPR_16"/>
    <property type="match status" value="1"/>
</dbReference>
<gene>
    <name evidence="2" type="ORF">H744_1c0884</name>
</gene>
<reference evidence="2 3" key="1">
    <citation type="submission" date="2013-05" db="EMBL/GenBank/DDBJ databases">
        <title>Complete genome sequence of the lipase-producing bacterium Photobacterium gaetbulicola Gung47.</title>
        <authorList>
            <person name="Kim Y.-O."/>
        </authorList>
    </citation>
    <scope>NUCLEOTIDE SEQUENCE [LARGE SCALE GENOMIC DNA]</scope>
    <source>
        <strain evidence="2 3">Gung47</strain>
    </source>
</reference>
<sequence length="392" mass="44396">MIKKLTLLVALSFPLGFMPEQAVSAELSQYTAGRVQRAHNLQQDEKLADAIAMLEGLNLSRAYDKAYVQRMLGVFYWQQNIKTKAIANLTDAVNSGLLQDEQAWLTQRMLADILLTSEEFKQALPHYYALSNNVPENQNADELWLRIAQSHYQISEWQQSLSAIKTYAELAGKLDVQPLTIKLGAQLQLKQWKAALPTLESLIVLEPNKLVWWQQTAGIQLRLGQSNSALDTLALARRQGVDLSQQDLKTLAQLYAQRGIPERAAIVYSQLDGADSDVDLLVLQAQYWQIAKEWDKSITVWRQAAALNNKHRWPLAQLLLQQGHYQQAIAELDKVKDKAYEADVALAKVRAYYKLDNLEKAVIFAKQADNIESTTASKSWIKYLSQKREMAS</sequence>
<proteinExistence type="predicted"/>
<dbReference type="Gene3D" id="1.25.40.10">
    <property type="entry name" value="Tetratricopeptide repeat domain"/>
    <property type="match status" value="2"/>
</dbReference>
<dbReference type="PATRIC" id="fig|658445.3.peg.959"/>
<dbReference type="EMBL" id="CP005973">
    <property type="protein sequence ID" value="AJR05909.1"/>
    <property type="molecule type" value="Genomic_DNA"/>
</dbReference>
<dbReference type="HOGENOM" id="CLU_038151_1_0_6"/>
<organism evidence="2 3">
    <name type="scientific">Photobacterium gaetbulicola Gung47</name>
    <dbReference type="NCBI Taxonomy" id="658445"/>
    <lineage>
        <taxon>Bacteria</taxon>
        <taxon>Pseudomonadati</taxon>
        <taxon>Pseudomonadota</taxon>
        <taxon>Gammaproteobacteria</taxon>
        <taxon>Vibrionales</taxon>
        <taxon>Vibrionaceae</taxon>
        <taxon>Photobacterium</taxon>
    </lineage>
</organism>
<accession>A0A0C5WLF3</accession>
<feature type="chain" id="PRO_5002184228" evidence="1">
    <location>
        <begin position="23"/>
        <end position="392"/>
    </location>
</feature>
<dbReference type="Proteomes" id="UP000032303">
    <property type="component" value="Chromosome 1"/>
</dbReference>